<dbReference type="GO" id="GO:0009338">
    <property type="term" value="C:exodeoxyribonuclease V complex"/>
    <property type="evidence" value="ECO:0007669"/>
    <property type="project" value="InterPro"/>
</dbReference>
<gene>
    <name evidence="12" type="primary">recC</name>
    <name evidence="12" type="ORF">FYJ85_07460</name>
</gene>
<dbReference type="GO" id="GO:0006281">
    <property type="term" value="P:DNA repair"/>
    <property type="evidence" value="ECO:0007669"/>
    <property type="project" value="UniProtKB-KW"/>
</dbReference>
<keyword evidence="13" id="KW-1185">Reference proteome</keyword>
<dbReference type="Proteomes" id="UP000435649">
    <property type="component" value="Unassembled WGS sequence"/>
</dbReference>
<keyword evidence="3" id="KW-0227">DNA damage</keyword>
<dbReference type="Gene3D" id="1.10.10.990">
    <property type="match status" value="1"/>
</dbReference>
<dbReference type="Gene3D" id="3.40.50.10930">
    <property type="match status" value="1"/>
</dbReference>
<dbReference type="Gene3D" id="1.10.10.160">
    <property type="match status" value="1"/>
</dbReference>
<dbReference type="NCBIfam" id="TIGR01450">
    <property type="entry name" value="recC"/>
    <property type="match status" value="1"/>
</dbReference>
<evidence type="ECO:0000256" key="8">
    <source>
        <dbReference type="ARBA" id="ARBA00023125"/>
    </source>
</evidence>
<keyword evidence="4 12" id="KW-0378">Hydrolase</keyword>
<dbReference type="Pfam" id="PF17946">
    <property type="entry name" value="RecC_C"/>
    <property type="match status" value="1"/>
</dbReference>
<organism evidence="12 13">
    <name type="scientific">Victivallis lenta</name>
    <dbReference type="NCBI Taxonomy" id="2606640"/>
    <lineage>
        <taxon>Bacteria</taxon>
        <taxon>Pseudomonadati</taxon>
        <taxon>Lentisphaerota</taxon>
        <taxon>Lentisphaeria</taxon>
        <taxon>Victivallales</taxon>
        <taxon>Victivallaceae</taxon>
        <taxon>Victivallis</taxon>
    </lineage>
</organism>
<dbReference type="GO" id="GO:0004386">
    <property type="term" value="F:helicase activity"/>
    <property type="evidence" value="ECO:0007669"/>
    <property type="project" value="UniProtKB-KW"/>
</dbReference>
<evidence type="ECO:0000256" key="2">
    <source>
        <dbReference type="ARBA" id="ARBA00022741"/>
    </source>
</evidence>
<keyword evidence="9" id="KW-0234">DNA repair</keyword>
<evidence type="ECO:0000256" key="7">
    <source>
        <dbReference type="ARBA" id="ARBA00022840"/>
    </source>
</evidence>
<feature type="domain" description="RecC C-terminal" evidence="11">
    <location>
        <begin position="861"/>
        <end position="1085"/>
    </location>
</feature>
<dbReference type="PANTHER" id="PTHR30591:SF1">
    <property type="entry name" value="RECBCD ENZYME SUBUNIT RECC"/>
    <property type="match status" value="1"/>
</dbReference>
<dbReference type="SUPFAM" id="SSF52980">
    <property type="entry name" value="Restriction endonuclease-like"/>
    <property type="match status" value="1"/>
</dbReference>
<sequence length="1148" mass="130532">MRKRASPSCSSPRPARRRRRCGSRRSSRHGGPSGIFCKNPATRIEKEPALRYIPTGNSEGVFVKFYLYTGNKLERLAEKFISLVCGSLPADVFTPETVVVQTQGMAAWLKLRIGDSGRIAANFDTPFLVNFINRTLEAVFPQFRADFERFSTELLPWKICRILEREPERYPELAAYLSGPQAELKRWQLGCRIADLFDQYQIYRPKMLEEWRAGNRPEWNDADWQKRLYLELRGGHKGREHYFSEFFRLRAVPPGALPERVTVFGVGTMPPLFLDFFLKLSEFTVVNFFYLNPSREYWSEQYSDFEAARLVARDGGTLEQFHDGNPLLASFGAQGREFFRHMAGMPEVIHPEDGELFEPFLETSGDGPDDYVNPTRLTALQQDIHAMFRRGPEPDGEITGRRFDFPPQDRTIRVHNCHSARREIEVLHDQLLELLEDPELQPRDIIVMAPDINTYVPYIRSIFGQGPLKNVYAVSDRSLRRTSRIADAFFELLKLRHSRFEASKVLDLLHVPAIRSRFGIEAADLDPVADWIERAGIRWGVDRNDRLANCTVGFEEYSWRQGLDRLLLGFARETVPGDLHSDGLLPLEAVEGSSSVLLGRLVSAVERISALRRDCAGSRPPQEWSELLLKALDELFLPADEEFDEFSALRRAVQLPGRQAAAAAYDSPVPVDVIEDAVDAALSPAGRNDPFLRGKITFCSLVPMRSIPMKVVAIVGLNDGEFPRRDLKLGFNLISRKIAPCDRSRQAEDRYLFLEAILSARRNLLLFYQGQTARGNDEFPPAIPLGELIAYLKKSAPFEETRHRLQPFEFSYFDRNNPNPDARSRSRENFEAAETLLASLRRGRPPEPEAVPHLEPAGIAAISPQELERFFTNPCRWFLNNRANIFLFNDEEDSGDVEPTPESVDRLQQYLLKTEIGAFTLDELDRDTQYRLLRRGNRLPVGHGGELLFDEIYGTVQKLPQSWRDALRNRVPMTVSLESGQLRIAGTIETAPDGLSQHLLFYSGLKPKYTVRAGLRHLLLSLMQREPVTTRLLTFERGEPKEHRLDAVSREEAQSVLNTYLALFLEGQQTPLPFFEKASQACFERGLEAARRAFTSSCKAGGITGDLDDPAVRRCYGPDSFDDPGFTEALERCARILLGSLELKEVEP</sequence>
<dbReference type="EMBL" id="VUNS01000006">
    <property type="protein sequence ID" value="MST96884.1"/>
    <property type="molecule type" value="Genomic_DNA"/>
</dbReference>
<dbReference type="GO" id="GO:0003677">
    <property type="term" value="F:DNA binding"/>
    <property type="evidence" value="ECO:0007669"/>
    <property type="project" value="UniProtKB-KW"/>
</dbReference>
<keyword evidence="8" id="KW-0238">DNA-binding</keyword>
<dbReference type="GO" id="GO:0008854">
    <property type="term" value="F:exodeoxyribonuclease V activity"/>
    <property type="evidence" value="ECO:0007669"/>
    <property type="project" value="UniProtKB-EC"/>
</dbReference>
<dbReference type="AlphaFoldDB" id="A0A844G1P9"/>
<dbReference type="InterPro" id="IPR006697">
    <property type="entry name" value="RecC"/>
</dbReference>
<name>A0A844G1P9_9BACT</name>
<feature type="compositionally biased region" description="Low complexity" evidence="10">
    <location>
        <begin position="1"/>
        <end position="13"/>
    </location>
</feature>
<evidence type="ECO:0000256" key="4">
    <source>
        <dbReference type="ARBA" id="ARBA00022801"/>
    </source>
</evidence>
<evidence type="ECO:0000256" key="1">
    <source>
        <dbReference type="ARBA" id="ARBA00022722"/>
    </source>
</evidence>
<evidence type="ECO:0000313" key="13">
    <source>
        <dbReference type="Proteomes" id="UP000435649"/>
    </source>
</evidence>
<evidence type="ECO:0000259" key="11">
    <source>
        <dbReference type="Pfam" id="PF17946"/>
    </source>
</evidence>
<evidence type="ECO:0000256" key="10">
    <source>
        <dbReference type="SAM" id="MobiDB-lite"/>
    </source>
</evidence>
<dbReference type="EC" id="3.1.11.5" evidence="12"/>
<dbReference type="GO" id="GO:0006310">
    <property type="term" value="P:DNA recombination"/>
    <property type="evidence" value="ECO:0007669"/>
    <property type="project" value="TreeGrafter"/>
</dbReference>
<dbReference type="InterPro" id="IPR041500">
    <property type="entry name" value="RecC_C"/>
</dbReference>
<proteinExistence type="inferred from homology"/>
<reference evidence="12 13" key="1">
    <citation type="submission" date="2019-08" db="EMBL/GenBank/DDBJ databases">
        <title>In-depth cultivation of the pig gut microbiome towards novel bacterial diversity and tailored functional studies.</title>
        <authorList>
            <person name="Wylensek D."/>
            <person name="Hitch T.C.A."/>
            <person name="Clavel T."/>
        </authorList>
    </citation>
    <scope>NUCLEOTIDE SEQUENCE [LARGE SCALE GENOMIC DNA]</scope>
    <source>
        <strain evidence="12 13">BBE-744-WT-12</strain>
    </source>
</reference>
<evidence type="ECO:0000256" key="6">
    <source>
        <dbReference type="ARBA" id="ARBA00022839"/>
    </source>
</evidence>
<evidence type="ECO:0000313" key="12">
    <source>
        <dbReference type="EMBL" id="MST96884.1"/>
    </source>
</evidence>
<protein>
    <submittedName>
        <fullName evidence="12">Exodeoxyribonuclease V subunit gamma</fullName>
        <ecNumber evidence="12">3.1.11.5</ecNumber>
    </submittedName>
</protein>
<keyword evidence="6" id="KW-0269">Exonuclease</keyword>
<dbReference type="HAMAP" id="MF_01486">
    <property type="entry name" value="RecC"/>
    <property type="match status" value="1"/>
</dbReference>
<evidence type="ECO:0000256" key="3">
    <source>
        <dbReference type="ARBA" id="ARBA00022763"/>
    </source>
</evidence>
<accession>A0A844G1P9</accession>
<feature type="region of interest" description="Disordered" evidence="10">
    <location>
        <begin position="1"/>
        <end position="37"/>
    </location>
</feature>
<dbReference type="GO" id="GO:0005524">
    <property type="term" value="F:ATP binding"/>
    <property type="evidence" value="ECO:0007669"/>
    <property type="project" value="UniProtKB-KW"/>
</dbReference>
<feature type="compositionally biased region" description="Basic residues" evidence="10">
    <location>
        <begin position="14"/>
        <end position="28"/>
    </location>
</feature>
<dbReference type="SUPFAM" id="SSF52540">
    <property type="entry name" value="P-loop containing nucleoside triphosphate hydrolases"/>
    <property type="match status" value="2"/>
</dbReference>
<dbReference type="PANTHER" id="PTHR30591">
    <property type="entry name" value="RECBCD ENZYME SUBUNIT RECC"/>
    <property type="match status" value="1"/>
</dbReference>
<dbReference type="Pfam" id="PF04257">
    <property type="entry name" value="Exonuc_V_gamma"/>
    <property type="match status" value="1"/>
</dbReference>
<keyword evidence="5" id="KW-0347">Helicase</keyword>
<keyword evidence="7" id="KW-0067">ATP-binding</keyword>
<dbReference type="Gene3D" id="3.40.50.300">
    <property type="entry name" value="P-loop containing nucleotide triphosphate hydrolases"/>
    <property type="match status" value="2"/>
</dbReference>
<keyword evidence="1" id="KW-0540">Nuclease</keyword>
<dbReference type="PIRSF" id="PIRSF000980">
    <property type="entry name" value="RecC"/>
    <property type="match status" value="1"/>
</dbReference>
<dbReference type="InterPro" id="IPR027417">
    <property type="entry name" value="P-loop_NTPase"/>
</dbReference>
<keyword evidence="2" id="KW-0547">Nucleotide-binding</keyword>
<comment type="caution">
    <text evidence="12">The sequence shown here is derived from an EMBL/GenBank/DDBJ whole genome shotgun (WGS) entry which is preliminary data.</text>
</comment>
<evidence type="ECO:0000256" key="5">
    <source>
        <dbReference type="ARBA" id="ARBA00022806"/>
    </source>
</evidence>
<dbReference type="InterPro" id="IPR013986">
    <property type="entry name" value="DExx_box_DNA_helicase_dom_sf"/>
</dbReference>
<dbReference type="InterPro" id="IPR011335">
    <property type="entry name" value="Restrct_endonuc-II-like"/>
</dbReference>
<evidence type="ECO:0000256" key="9">
    <source>
        <dbReference type="ARBA" id="ARBA00023204"/>
    </source>
</evidence>